<proteinExistence type="predicted"/>
<sequence length="487" mass="51201">MAVAAVLLSACGRQDDSPAGQSYEARPAATVYAAYSLLAPADDGATLIYARVIQAGVHTEDGLCPVLEGDDGSRIQTKVRGMHPDTGNFPVTLCEAKIAAGIGYHSVSGDISLAAVTLGARHVLVYGDSGCKSEVCAAGTAAEPFATLAQQGLKLQAPGGQGSLILHMGDYNYRGTGGSIANDIYAYDAGDDDYGGPSCGLDETYYSQNAAGSPKPDNWQTWYEDFFLPAKGLLASAPWVFARGNHELCSRAGPGWFYFLGPGSALPGGIAQQSCPAQGQFDSPPPKAAGHIKLLAPYRLSLDKLQLWVLDSANACDDRSANALTAQYQAQFEQLQQAAAALPDEPIWLMTHRPLWGVSGPSQTLNKMLQTALAQTPAGKLPPQLALSLSGHMHSYQSLTFAATAQRPPQLVVGNSGVSLGSTQANQDFVVQIDGQEAQGNAQGKFGFLSIETGPDKAWQARMLDTQGKAFIRCDSANTAEGGRICE</sequence>
<dbReference type="Pfam" id="PF00149">
    <property type="entry name" value="Metallophos"/>
    <property type="match status" value="1"/>
</dbReference>
<dbReference type="EMBL" id="JAAXYH010000007">
    <property type="protein sequence ID" value="NMH65661.1"/>
    <property type="molecule type" value="Genomic_DNA"/>
</dbReference>
<comment type="caution">
    <text evidence="2">The sequence shown here is derived from an EMBL/GenBank/DDBJ whole genome shotgun (WGS) entry which is preliminary data.</text>
</comment>
<accession>A0A972JN00</accession>
<evidence type="ECO:0000259" key="1">
    <source>
        <dbReference type="Pfam" id="PF00149"/>
    </source>
</evidence>
<dbReference type="InterPro" id="IPR004843">
    <property type="entry name" value="Calcineurin-like_PHP"/>
</dbReference>
<dbReference type="Proteomes" id="UP000737113">
    <property type="component" value="Unassembled WGS sequence"/>
</dbReference>
<feature type="domain" description="Calcineurin-like phosphoesterase" evidence="1">
    <location>
        <begin position="124"/>
        <end position="396"/>
    </location>
</feature>
<name>A0A972JN00_9GAMM</name>
<reference evidence="2" key="1">
    <citation type="submission" date="2020-04" db="EMBL/GenBank/DDBJ databases">
        <title>Description of Shewanella salipaludis sp. nov., isolated from a salt marsh.</title>
        <authorList>
            <person name="Park S."/>
            <person name="Yoon J.-H."/>
        </authorList>
    </citation>
    <scope>NUCLEOTIDE SEQUENCE</scope>
    <source>
        <strain evidence="2">SHSM-M6</strain>
    </source>
</reference>
<organism evidence="2 3">
    <name type="scientific">Shewanella salipaludis</name>
    <dbReference type="NCBI Taxonomy" id="2723052"/>
    <lineage>
        <taxon>Bacteria</taxon>
        <taxon>Pseudomonadati</taxon>
        <taxon>Pseudomonadota</taxon>
        <taxon>Gammaproteobacteria</taxon>
        <taxon>Alteromonadales</taxon>
        <taxon>Shewanellaceae</taxon>
        <taxon>Shewanella</taxon>
    </lineage>
</organism>
<dbReference type="AlphaFoldDB" id="A0A972JN00"/>
<evidence type="ECO:0000313" key="3">
    <source>
        <dbReference type="Proteomes" id="UP000737113"/>
    </source>
</evidence>
<dbReference type="InterPro" id="IPR029052">
    <property type="entry name" value="Metallo-depent_PP-like"/>
</dbReference>
<keyword evidence="3" id="KW-1185">Reference proteome</keyword>
<gene>
    <name evidence="2" type="ORF">HC757_10840</name>
</gene>
<dbReference type="SUPFAM" id="SSF56300">
    <property type="entry name" value="Metallo-dependent phosphatases"/>
    <property type="match status" value="1"/>
</dbReference>
<evidence type="ECO:0000313" key="2">
    <source>
        <dbReference type="EMBL" id="NMH65661.1"/>
    </source>
</evidence>
<dbReference type="GO" id="GO:0016787">
    <property type="term" value="F:hydrolase activity"/>
    <property type="evidence" value="ECO:0007669"/>
    <property type="project" value="InterPro"/>
</dbReference>
<dbReference type="Gene3D" id="3.60.21.10">
    <property type="match status" value="1"/>
</dbReference>
<protein>
    <submittedName>
        <fullName evidence="2">Metallophosphoesterase</fullName>
    </submittedName>
</protein>